<organism evidence="1 2">
    <name type="scientific">Falsiroseomonas stagni DSM 19981</name>
    <dbReference type="NCBI Taxonomy" id="1123062"/>
    <lineage>
        <taxon>Bacteria</taxon>
        <taxon>Pseudomonadati</taxon>
        <taxon>Pseudomonadota</taxon>
        <taxon>Alphaproteobacteria</taxon>
        <taxon>Acetobacterales</taxon>
        <taxon>Roseomonadaceae</taxon>
        <taxon>Falsiroseomonas</taxon>
    </lineage>
</organism>
<dbReference type="SUPFAM" id="SSF56281">
    <property type="entry name" value="Metallo-hydrolase/oxidoreductase"/>
    <property type="match status" value="1"/>
</dbReference>
<protein>
    <recommendedName>
        <fullName evidence="3">MBL fold metallo-hydrolase</fullName>
    </recommendedName>
</protein>
<evidence type="ECO:0000313" key="1">
    <source>
        <dbReference type="EMBL" id="SFK64499.1"/>
    </source>
</evidence>
<dbReference type="Proteomes" id="UP000199473">
    <property type="component" value="Unassembled WGS sequence"/>
</dbReference>
<dbReference type="RefSeq" id="WP_092960571.1">
    <property type="nucleotide sequence ID" value="NZ_FOSQ01000005.1"/>
</dbReference>
<evidence type="ECO:0008006" key="3">
    <source>
        <dbReference type="Google" id="ProtNLM"/>
    </source>
</evidence>
<gene>
    <name evidence="1" type="ORF">SAMN02745775_10527</name>
</gene>
<reference evidence="1 2" key="1">
    <citation type="submission" date="2016-10" db="EMBL/GenBank/DDBJ databases">
        <authorList>
            <person name="de Groot N.N."/>
        </authorList>
    </citation>
    <scope>NUCLEOTIDE SEQUENCE [LARGE SCALE GENOMIC DNA]</scope>
    <source>
        <strain evidence="1 2">DSM 19981</strain>
    </source>
</reference>
<keyword evidence="2" id="KW-1185">Reference proteome</keyword>
<accession>A0A1I4B962</accession>
<proteinExistence type="predicted"/>
<name>A0A1I4B962_9PROT</name>
<sequence>MLMDVADRLAPGVEELVPGRLYVLRSLCPLDGRMSSYPANARGFTAVNCYLLVEPGAALMLDTGFTAHAKGILAQLASVLRPETRLSVYPLRLNEFMSVCNVEVIADHFDVEQCYSGNPDAALWVDFGGRSDQAGAIARPMKTTLVARVQTLQVGDGDARPVDAFQAPIRLIGTRWLYDRATRTLFTSDSFTQEWSDEEHGPWNVERAEDLRGPAHLRSFLLNTRYWWLEGGETDSLRRKLRDVFDRHEITTIAPGYGRVLRGRDVVRRQFEMMDEVLAGLARGVARSRYIDRDEIR</sequence>
<dbReference type="EMBL" id="FOSQ01000005">
    <property type="protein sequence ID" value="SFK64499.1"/>
    <property type="molecule type" value="Genomic_DNA"/>
</dbReference>
<dbReference type="STRING" id="1123062.SAMN02745775_10527"/>
<dbReference type="AlphaFoldDB" id="A0A1I4B962"/>
<dbReference type="Gene3D" id="3.60.15.10">
    <property type="entry name" value="Ribonuclease Z/Hydroxyacylglutathione hydrolase-like"/>
    <property type="match status" value="1"/>
</dbReference>
<dbReference type="InterPro" id="IPR036866">
    <property type="entry name" value="RibonucZ/Hydroxyglut_hydro"/>
</dbReference>
<dbReference type="OrthoDB" id="7255601at2"/>
<evidence type="ECO:0000313" key="2">
    <source>
        <dbReference type="Proteomes" id="UP000199473"/>
    </source>
</evidence>